<evidence type="ECO:0000259" key="11">
    <source>
        <dbReference type="Pfam" id="PF00535"/>
    </source>
</evidence>
<dbReference type="PANTHER" id="PTHR48090">
    <property type="entry name" value="UNDECAPRENYL-PHOSPHATE 4-DEOXY-4-FORMAMIDO-L-ARABINOSE TRANSFERASE-RELATED"/>
    <property type="match status" value="1"/>
</dbReference>
<evidence type="ECO:0000256" key="2">
    <source>
        <dbReference type="ARBA" id="ARBA00001946"/>
    </source>
</evidence>
<evidence type="ECO:0000256" key="1">
    <source>
        <dbReference type="ARBA" id="ARBA00001936"/>
    </source>
</evidence>
<dbReference type="EMBL" id="FNWJ01000001">
    <property type="protein sequence ID" value="SEH11547.1"/>
    <property type="molecule type" value="Genomic_DNA"/>
</dbReference>
<dbReference type="AlphaFoldDB" id="A0A1H6FKZ1"/>
<gene>
    <name evidence="12" type="ORF">SAMN02745716_0802</name>
</gene>
<proteinExistence type="inferred from homology"/>
<dbReference type="Proteomes" id="UP000222056">
    <property type="component" value="Unassembled WGS sequence"/>
</dbReference>
<keyword evidence="5" id="KW-0808">Transferase</keyword>
<dbReference type="EC" id="2.4.1.266" evidence="7"/>
<evidence type="ECO:0000256" key="10">
    <source>
        <dbReference type="ARBA" id="ARBA00048997"/>
    </source>
</evidence>
<keyword evidence="13" id="KW-1185">Reference proteome</keyword>
<dbReference type="Pfam" id="PF00535">
    <property type="entry name" value="Glycos_transf_2"/>
    <property type="match status" value="1"/>
</dbReference>
<dbReference type="OrthoDB" id="5011697at2"/>
<keyword evidence="4" id="KW-0328">Glycosyltransferase</keyword>
<comment type="cofactor">
    <cofactor evidence="1">
        <name>Mn(2+)</name>
        <dbReference type="ChEBI" id="CHEBI:29035"/>
    </cofactor>
</comment>
<comment type="cofactor">
    <cofactor evidence="2">
        <name>Mg(2+)</name>
        <dbReference type="ChEBI" id="CHEBI:18420"/>
    </cofactor>
</comment>
<dbReference type="GO" id="GO:0016757">
    <property type="term" value="F:glycosyltransferase activity"/>
    <property type="evidence" value="ECO:0007669"/>
    <property type="project" value="UniProtKB-KW"/>
</dbReference>
<evidence type="ECO:0000256" key="5">
    <source>
        <dbReference type="ARBA" id="ARBA00022679"/>
    </source>
</evidence>
<accession>A0A1H6FKZ1</accession>
<sequence>MIKTFHHRDFRLDELIRLKRSRGETVSVVLPAREVADTIGEIVTKLRTLGDLIDQILVIDANSADGTAEVAAAHGAEVHQESALLPEFGQALGKGDAMWRALAVARGDLIVYLDSDTRRFPRHFPVGLLGPLLVFDDVGFVKGFFRRPFVGRQGEERPLDGGRVTELCARPLLSAFYPELAGFVQPLAGEVAARRSLFERVPFATGYAIETSMLLHVRDLIGVDQMAQVDLEVRRNRHQPLPDLAPMAYAVLRVVLERLRREGRLRDGQAPPLQTADGRLVQVEIIERPPFVTLGAHR</sequence>
<comment type="catalytic activity">
    <reaction evidence="10">
        <text>an NDP-alpha-D-glucose + (2R)-3-phosphoglycerate = (2R)-2-O-(alpha-D-glucopyranosyl)-3-phospho-glycerate + a ribonucleoside 5'-diphosphate + H(+)</text>
        <dbReference type="Rhea" id="RHEA:47244"/>
        <dbReference type="ChEBI" id="CHEBI:15378"/>
        <dbReference type="ChEBI" id="CHEBI:57930"/>
        <dbReference type="ChEBI" id="CHEBI:58272"/>
        <dbReference type="ChEBI" id="CHEBI:62600"/>
        <dbReference type="ChEBI" id="CHEBI:76533"/>
        <dbReference type="EC" id="2.4.1.266"/>
    </reaction>
    <physiologicalReaction direction="left-to-right" evidence="10">
        <dbReference type="Rhea" id="RHEA:47245"/>
    </physiologicalReaction>
</comment>
<feature type="domain" description="Glycosyltransferase 2-like" evidence="11">
    <location>
        <begin position="27"/>
        <end position="118"/>
    </location>
</feature>
<protein>
    <recommendedName>
        <fullName evidence="8">Glucosyl-3-phosphoglycerate synthase</fullName>
        <ecNumber evidence="7">2.4.1.266</ecNumber>
    </recommendedName>
</protein>
<evidence type="ECO:0000256" key="4">
    <source>
        <dbReference type="ARBA" id="ARBA00022676"/>
    </source>
</evidence>
<comment type="similarity">
    <text evidence="3">Belongs to the glycosyltransferase 2 family.</text>
</comment>
<reference evidence="13" key="1">
    <citation type="submission" date="2016-10" db="EMBL/GenBank/DDBJ databases">
        <authorList>
            <person name="Varghese N."/>
            <person name="Submissions S."/>
        </authorList>
    </citation>
    <scope>NUCLEOTIDE SEQUENCE [LARGE SCALE GENOMIC DNA]</scope>
    <source>
        <strain evidence="13">ATCC 35263</strain>
    </source>
</reference>
<dbReference type="InterPro" id="IPR001173">
    <property type="entry name" value="Glyco_trans_2-like"/>
</dbReference>
<dbReference type="InterPro" id="IPR029044">
    <property type="entry name" value="Nucleotide-diphossugar_trans"/>
</dbReference>
<name>A0A1H6FKZ1_THEAL</name>
<dbReference type="PANTHER" id="PTHR48090:SF10">
    <property type="entry name" value="GLUCOSYL-3-PHOSPHOGLYCERATE SYNTHASE"/>
    <property type="match status" value="1"/>
</dbReference>
<evidence type="ECO:0000256" key="3">
    <source>
        <dbReference type="ARBA" id="ARBA00006739"/>
    </source>
</evidence>
<keyword evidence="6" id="KW-0460">Magnesium</keyword>
<evidence type="ECO:0000256" key="8">
    <source>
        <dbReference type="ARBA" id="ARBA00040894"/>
    </source>
</evidence>
<dbReference type="Gene3D" id="3.90.550.10">
    <property type="entry name" value="Spore Coat Polysaccharide Biosynthesis Protein SpsA, Chain A"/>
    <property type="match status" value="1"/>
</dbReference>
<comment type="catalytic activity">
    <reaction evidence="9">
        <text>(2R)-3-phosphoglycerate + UDP-alpha-D-glucose = (2R)-2-O-(alpha-D-glucopyranosyl)-3-phospho-glycerate + UDP + H(+)</text>
        <dbReference type="Rhea" id="RHEA:31319"/>
        <dbReference type="ChEBI" id="CHEBI:15378"/>
        <dbReference type="ChEBI" id="CHEBI:58223"/>
        <dbReference type="ChEBI" id="CHEBI:58272"/>
        <dbReference type="ChEBI" id="CHEBI:58885"/>
        <dbReference type="ChEBI" id="CHEBI:62600"/>
        <dbReference type="EC" id="2.4.1.266"/>
    </reaction>
    <physiologicalReaction direction="left-to-right" evidence="9">
        <dbReference type="Rhea" id="RHEA:31320"/>
    </physiologicalReaction>
</comment>
<organism evidence="12 13">
    <name type="scientific">Thermoleophilum album</name>
    <dbReference type="NCBI Taxonomy" id="29539"/>
    <lineage>
        <taxon>Bacteria</taxon>
        <taxon>Bacillati</taxon>
        <taxon>Actinomycetota</taxon>
        <taxon>Thermoleophilia</taxon>
        <taxon>Thermoleophilales</taxon>
        <taxon>Thermoleophilaceae</taxon>
        <taxon>Thermoleophilum</taxon>
    </lineage>
</organism>
<evidence type="ECO:0000256" key="6">
    <source>
        <dbReference type="ARBA" id="ARBA00022842"/>
    </source>
</evidence>
<dbReference type="STRING" id="29539.SAMN02745716_0802"/>
<evidence type="ECO:0000313" key="13">
    <source>
        <dbReference type="Proteomes" id="UP000222056"/>
    </source>
</evidence>
<dbReference type="SUPFAM" id="SSF53448">
    <property type="entry name" value="Nucleotide-diphospho-sugar transferases"/>
    <property type="match status" value="1"/>
</dbReference>
<evidence type="ECO:0000256" key="7">
    <source>
        <dbReference type="ARBA" id="ARBA00039022"/>
    </source>
</evidence>
<dbReference type="RefSeq" id="WP_093117333.1">
    <property type="nucleotide sequence ID" value="NZ_FNWJ01000001.1"/>
</dbReference>
<dbReference type="NCBIfam" id="NF010496">
    <property type="entry name" value="PRK13915.1"/>
    <property type="match status" value="1"/>
</dbReference>
<evidence type="ECO:0000313" key="12">
    <source>
        <dbReference type="EMBL" id="SEH11547.1"/>
    </source>
</evidence>
<dbReference type="InterPro" id="IPR050256">
    <property type="entry name" value="Glycosyltransferase_2"/>
</dbReference>
<evidence type="ECO:0000256" key="9">
    <source>
        <dbReference type="ARBA" id="ARBA00048689"/>
    </source>
</evidence>